<evidence type="ECO:0000256" key="4">
    <source>
        <dbReference type="ARBA" id="ARBA00023237"/>
    </source>
</evidence>
<dbReference type="EMBL" id="JBBKZT010000026">
    <property type="protein sequence ID" value="MEJ8851724.1"/>
    <property type="molecule type" value="Genomic_DNA"/>
</dbReference>
<evidence type="ECO:0000256" key="2">
    <source>
        <dbReference type="ARBA" id="ARBA00023136"/>
    </source>
</evidence>
<dbReference type="Pfam" id="PF04390">
    <property type="entry name" value="LptE"/>
    <property type="match status" value="1"/>
</dbReference>
<dbReference type="InterPro" id="IPR007485">
    <property type="entry name" value="LPS_assembly_LptE"/>
</dbReference>
<comment type="similarity">
    <text evidence="6">Belongs to the LptE lipoprotein family.</text>
</comment>
<evidence type="ECO:0000256" key="5">
    <source>
        <dbReference type="ARBA" id="ARBA00023288"/>
    </source>
</evidence>
<evidence type="ECO:0000313" key="7">
    <source>
        <dbReference type="EMBL" id="MEJ8851724.1"/>
    </source>
</evidence>
<keyword evidence="5 7" id="KW-0449">Lipoprotein</keyword>
<gene>
    <name evidence="6 7" type="primary">lptE</name>
    <name evidence="7" type="ORF">WKW82_34185</name>
</gene>
<comment type="caution">
    <text evidence="7">The sequence shown here is derived from an EMBL/GenBank/DDBJ whole genome shotgun (WGS) entry which is preliminary data.</text>
</comment>
<evidence type="ECO:0000256" key="6">
    <source>
        <dbReference type="HAMAP-Rule" id="MF_01186"/>
    </source>
</evidence>
<organism evidence="7 8">
    <name type="scientific">Variovorax rhizosphaerae</name>
    <dbReference type="NCBI Taxonomy" id="1836200"/>
    <lineage>
        <taxon>Bacteria</taxon>
        <taxon>Pseudomonadati</taxon>
        <taxon>Pseudomonadota</taxon>
        <taxon>Betaproteobacteria</taxon>
        <taxon>Burkholderiales</taxon>
        <taxon>Comamonadaceae</taxon>
        <taxon>Variovorax</taxon>
    </lineage>
</organism>
<keyword evidence="4 6" id="KW-0998">Cell outer membrane</keyword>
<comment type="subunit">
    <text evidence="6">Component of the lipopolysaccharide transport and assembly complex. Interacts with LptD.</text>
</comment>
<keyword evidence="1" id="KW-0732">Signal</keyword>
<reference evidence="7 8" key="1">
    <citation type="submission" date="2024-03" db="EMBL/GenBank/DDBJ databases">
        <title>Novel species of the genus Variovorax.</title>
        <authorList>
            <person name="Liu Q."/>
            <person name="Xin Y.-H."/>
        </authorList>
    </citation>
    <scope>NUCLEOTIDE SEQUENCE [LARGE SCALE GENOMIC DNA]</scope>
    <source>
        <strain evidence="7 8">KACC 18900</strain>
    </source>
</reference>
<sequence length="156" mass="17184">MLTGATLALAGCGFELRKAPNFAFKTIAVMGTSWVAIRLRRNLQAAGNVVVVPEADAQTADVIFDILAEPRDSLVLSTTAAGQVREMTLRLTVRFRLRTPAGKELISAGEIRQQRDITYNETVALAKETEQILLYRDMQNDIAQQIVRQLGAVKQL</sequence>
<keyword evidence="2 6" id="KW-0472">Membrane</keyword>
<dbReference type="RefSeq" id="WP_340347468.1">
    <property type="nucleotide sequence ID" value="NZ_JBBKZT010000026.1"/>
</dbReference>
<keyword evidence="3" id="KW-0564">Palmitate</keyword>
<dbReference type="Gene3D" id="3.30.160.150">
    <property type="entry name" value="Lipoprotein like domain"/>
    <property type="match status" value="1"/>
</dbReference>
<dbReference type="PANTHER" id="PTHR38098:SF1">
    <property type="entry name" value="LPS-ASSEMBLY LIPOPROTEIN LPTE"/>
    <property type="match status" value="1"/>
</dbReference>
<evidence type="ECO:0000256" key="1">
    <source>
        <dbReference type="ARBA" id="ARBA00022729"/>
    </source>
</evidence>
<dbReference type="Proteomes" id="UP001385892">
    <property type="component" value="Unassembled WGS sequence"/>
</dbReference>
<keyword evidence="8" id="KW-1185">Reference proteome</keyword>
<proteinExistence type="inferred from homology"/>
<dbReference type="HAMAP" id="MF_01186">
    <property type="entry name" value="LPS_assembly_LptE"/>
    <property type="match status" value="1"/>
</dbReference>
<evidence type="ECO:0000313" key="8">
    <source>
        <dbReference type="Proteomes" id="UP001385892"/>
    </source>
</evidence>
<accession>A0ABU8WWD8</accession>
<comment type="function">
    <text evidence="6">Together with LptD, is involved in the assembly of lipopolysaccharide (LPS) at the surface of the outer membrane. Required for the proper assembly of LptD. Binds LPS and may serve as the LPS recognition site at the outer membrane.</text>
</comment>
<name>A0ABU8WWD8_9BURK</name>
<protein>
    <recommendedName>
        <fullName evidence="6">LPS-assembly lipoprotein LptE</fullName>
    </recommendedName>
</protein>
<evidence type="ECO:0000256" key="3">
    <source>
        <dbReference type="ARBA" id="ARBA00023139"/>
    </source>
</evidence>
<dbReference type="PANTHER" id="PTHR38098">
    <property type="entry name" value="LPS-ASSEMBLY LIPOPROTEIN LPTE"/>
    <property type="match status" value="1"/>
</dbReference>